<feature type="region of interest" description="Disordered" evidence="1">
    <location>
        <begin position="14"/>
        <end position="44"/>
    </location>
</feature>
<evidence type="ECO:0000313" key="3">
    <source>
        <dbReference type="Proteomes" id="UP000011777"/>
    </source>
</evidence>
<accession>M3J653</accession>
<keyword evidence="3" id="KW-1185">Reference proteome</keyword>
<dbReference type="AlphaFoldDB" id="M3J653"/>
<reference evidence="2 3" key="1">
    <citation type="submission" date="2013-02" db="EMBL/GenBank/DDBJ databases">
        <title>Genome sequence of Candida maltosa Xu316, a potential industrial strain for xylitol and ethanol production.</title>
        <authorList>
            <person name="Yu J."/>
            <person name="Wang Q."/>
            <person name="Geng X."/>
            <person name="Bao W."/>
            <person name="He P."/>
            <person name="Cai J."/>
        </authorList>
    </citation>
    <scope>NUCLEOTIDE SEQUENCE [LARGE SCALE GENOMIC DNA]</scope>
    <source>
        <strain evidence="3">Xu316</strain>
    </source>
</reference>
<protein>
    <submittedName>
        <fullName evidence="2">Phosphoribosylformylglycinamidine synthase 2</fullName>
    </submittedName>
</protein>
<name>M3J653_CANMX</name>
<proteinExistence type="predicted"/>
<dbReference type="EMBL" id="AOGT01001522">
    <property type="protein sequence ID" value="EMG47533.1"/>
    <property type="molecule type" value="Genomic_DNA"/>
</dbReference>
<evidence type="ECO:0000256" key="1">
    <source>
        <dbReference type="SAM" id="MobiDB-lite"/>
    </source>
</evidence>
<sequence>MAPKKKPYFYCVFPSSDDEEEEEQEVNHTSSDEENEPYSRFYNKGPNDGLFTNEEFDEIFEDGSYYPPNFERGWDFYVGEQTSEFWLYTTPIRPAIPTKTTITRDWTNVDNTGYDSNLQLLTQNGFKYIRDIDFEYERIAVTTPTQSKVVYEAVHEFLQTSYRSQHVISINEIKFGENQQMLYDARMIGSKHNHSFQTGIISNLDQIENIKLKTWFEVGYDGPVAPEYLLVKNIFNLDTPEKSSAFYKIAGFFLGDGSMAYDVGTQNGRISFYNHKKRDPVYTTRNLKALGLKKKVDWSAHIMKKVTAYVINVRNPLYAVWYDKIFGHRYKHSRNHQQWASKLTTKAIDKAVYMKNIPPAESRAIADGINYADGLGPYRKKVFTSSLEFVNFLTVIMVHAGYSTFTNRADQVQAYHYEGSIIYGEEYSSLRDDEKILCKPIETNGYIWVVNYSATNKRDYKKSQGYDREMIYPESIRTKMWTIKNSTGFTIVRSVERDKKNRITRLNSPTIVPVLKIE</sequence>
<dbReference type="HOGENOM" id="CLU_564494_0_0_1"/>
<comment type="caution">
    <text evidence="2">The sequence shown here is derived from an EMBL/GenBank/DDBJ whole genome shotgun (WGS) entry which is preliminary data.</text>
</comment>
<dbReference type="Proteomes" id="UP000011777">
    <property type="component" value="Unassembled WGS sequence"/>
</dbReference>
<gene>
    <name evidence="2" type="ORF">G210_2110</name>
</gene>
<organism evidence="2 3">
    <name type="scientific">Candida maltosa (strain Xu316)</name>
    <name type="common">Yeast</name>
    <dbReference type="NCBI Taxonomy" id="1245528"/>
    <lineage>
        <taxon>Eukaryota</taxon>
        <taxon>Fungi</taxon>
        <taxon>Dikarya</taxon>
        <taxon>Ascomycota</taxon>
        <taxon>Saccharomycotina</taxon>
        <taxon>Pichiomycetes</taxon>
        <taxon>Debaryomycetaceae</taxon>
        <taxon>Candida/Lodderomyces clade</taxon>
        <taxon>Candida</taxon>
    </lineage>
</organism>
<evidence type="ECO:0000313" key="2">
    <source>
        <dbReference type="EMBL" id="EMG47533.1"/>
    </source>
</evidence>